<dbReference type="AlphaFoldDB" id="A0A9Q1FNJ2"/>
<evidence type="ECO:0000256" key="1">
    <source>
        <dbReference type="SAM" id="MobiDB-lite"/>
    </source>
</evidence>
<dbReference type="EMBL" id="JAINUF010000004">
    <property type="protein sequence ID" value="KAJ8363202.1"/>
    <property type="molecule type" value="Genomic_DNA"/>
</dbReference>
<comment type="caution">
    <text evidence="2">The sequence shown here is derived from an EMBL/GenBank/DDBJ whole genome shotgun (WGS) entry which is preliminary data.</text>
</comment>
<protein>
    <submittedName>
        <fullName evidence="2">Uncharacterized protein</fullName>
    </submittedName>
</protein>
<organism evidence="2 3">
    <name type="scientific">Synaphobranchus kaupii</name>
    <name type="common">Kaup's arrowtooth eel</name>
    <dbReference type="NCBI Taxonomy" id="118154"/>
    <lineage>
        <taxon>Eukaryota</taxon>
        <taxon>Metazoa</taxon>
        <taxon>Chordata</taxon>
        <taxon>Craniata</taxon>
        <taxon>Vertebrata</taxon>
        <taxon>Euteleostomi</taxon>
        <taxon>Actinopterygii</taxon>
        <taxon>Neopterygii</taxon>
        <taxon>Teleostei</taxon>
        <taxon>Anguilliformes</taxon>
        <taxon>Synaphobranchidae</taxon>
        <taxon>Synaphobranchus</taxon>
    </lineage>
</organism>
<gene>
    <name evidence="2" type="ORF">SKAU_G00120330</name>
</gene>
<evidence type="ECO:0000313" key="2">
    <source>
        <dbReference type="EMBL" id="KAJ8363202.1"/>
    </source>
</evidence>
<accession>A0A9Q1FNJ2</accession>
<dbReference type="Proteomes" id="UP001152622">
    <property type="component" value="Chromosome 4"/>
</dbReference>
<feature type="region of interest" description="Disordered" evidence="1">
    <location>
        <begin position="1"/>
        <end position="22"/>
    </location>
</feature>
<sequence>MSLHSRAARRRAQIPADSSRRPRPAALNGWVYVRTLASSAPELLCVREEFWGREGYPWETGSGDLVTARATSGMRVRRHISQEPERTHRIHKIRPRDLSDRGFSEPVNTNSGDVPSHIPRSLNMCIWLLFQTAPALPTVGGAVQRLLAPRRSQSGELGDDTAPFLFSDILKRNGPRAPAFLSRALGTVVALV</sequence>
<keyword evidence="3" id="KW-1185">Reference proteome</keyword>
<feature type="compositionally biased region" description="Basic residues" evidence="1">
    <location>
        <begin position="1"/>
        <end position="12"/>
    </location>
</feature>
<reference evidence="2" key="1">
    <citation type="journal article" date="2023" name="Science">
        <title>Genome structures resolve the early diversification of teleost fishes.</title>
        <authorList>
            <person name="Parey E."/>
            <person name="Louis A."/>
            <person name="Montfort J."/>
            <person name="Bouchez O."/>
            <person name="Roques C."/>
            <person name="Iampietro C."/>
            <person name="Lluch J."/>
            <person name="Castinel A."/>
            <person name="Donnadieu C."/>
            <person name="Desvignes T."/>
            <person name="Floi Bucao C."/>
            <person name="Jouanno E."/>
            <person name="Wen M."/>
            <person name="Mejri S."/>
            <person name="Dirks R."/>
            <person name="Jansen H."/>
            <person name="Henkel C."/>
            <person name="Chen W.J."/>
            <person name="Zahm M."/>
            <person name="Cabau C."/>
            <person name="Klopp C."/>
            <person name="Thompson A.W."/>
            <person name="Robinson-Rechavi M."/>
            <person name="Braasch I."/>
            <person name="Lecointre G."/>
            <person name="Bobe J."/>
            <person name="Postlethwait J.H."/>
            <person name="Berthelot C."/>
            <person name="Roest Crollius H."/>
            <person name="Guiguen Y."/>
        </authorList>
    </citation>
    <scope>NUCLEOTIDE SEQUENCE</scope>
    <source>
        <strain evidence="2">WJC10195</strain>
    </source>
</reference>
<evidence type="ECO:0000313" key="3">
    <source>
        <dbReference type="Proteomes" id="UP001152622"/>
    </source>
</evidence>
<name>A0A9Q1FNJ2_SYNKA</name>
<proteinExistence type="predicted"/>